<reference evidence="1 2" key="1">
    <citation type="journal article" date="2012" name="J. Virol.">
        <title>Complete Genome Sequence of a Novel Marine Siphovirus, pVp-1, Infecting Vibrio parahaemolyticus.</title>
        <authorList>
            <person name="Kim J.H."/>
            <person name="Jun J.W."/>
            <person name="Choresca C.H."/>
            <person name="Shin S.P."/>
            <person name="Han J.E."/>
            <person name="Park S.C."/>
        </authorList>
    </citation>
    <scope>NUCLEOTIDE SEQUENCE [LARGE SCALE GENOMIC DNA]</scope>
</reference>
<dbReference type="EMBL" id="JQ340389">
    <property type="protein sequence ID" value="AFB83994.1"/>
    <property type="molecule type" value="Genomic_DNA"/>
</dbReference>
<name>H6WXM8_9CAUD</name>
<dbReference type="GeneID" id="14013403"/>
<dbReference type="Proteomes" id="UP000007520">
    <property type="component" value="Segment"/>
</dbReference>
<proteinExistence type="predicted"/>
<gene>
    <name evidence="1" type="ORF">pVp-1_0137</name>
</gene>
<keyword evidence="2" id="KW-1185">Reference proteome</keyword>
<sequence>MALFMGRKPSDNRPLLHVTSGNESLSQLDGAPIASTLFHSDIPYLAIYDIVEITQFRHVETVKGYKRWDHYYEPIVPQKVWDYINQRQIMFGTQVYYNDATVTHTPLGTPTSRSPEAGRFGIFIGNFQGSSFGRDGSPYPSSPVPNTSNIYGHWDPLTVFKAALQDKNWNIDQGIRAGRSDREGVWNVSGLQRDTISTYYQYYRTANISKTSRSTSANYSNPTRDLVHLFGRGGTGRQVFSSQSQSAPKTLTYSSTKPSSSNFKLRIYVLNVKYNSQNNVEHVKPPKADGIKISREDMVIGDLSMKNGMLLSDPAPMETSMDSTRLNTIYNKVKPTYFEKLIKGLTPSQLADYPFLHYFQYNLKTKAWRASGASTIPLVHSPSALLGSNISLEFSADEIKYKGSKGEFLIASKARKYTPYILGGDTAITAIFPAETKTFAQLRQGTYFQKKTFSGPRISIYNPNDIGVYKKEIVKQRIKLPPGSTSKNYLTVHISPIYMHGEASSTIAGKKSSMQASVNGFDGWAALRLYTFERARPEKEIIVGDLGYSVIRDVSLSRHSEGRIGSSYWPTSSSGNKMQAVRIRYKVRVNWVRNEVELVGSYQLTNAQILANEWGRNTYYNKLGERDVVYKIPEARFGFYVTGTA</sequence>
<organism evidence="1 2">
    <name type="scientific">Vibrio phage pVp-1</name>
    <dbReference type="NCBI Taxonomy" id="1150989"/>
    <lineage>
        <taxon>Viruses</taxon>
        <taxon>Duplodnaviria</taxon>
        <taxon>Heunggongvirae</taxon>
        <taxon>Uroviricota</taxon>
        <taxon>Caudoviricetes</taxon>
        <taxon>Demerecviridae</taxon>
        <taxon>Ermolyevavirinae</taxon>
        <taxon>Vipunavirus</taxon>
        <taxon>Vipunavirus pVp1</taxon>
    </lineage>
</organism>
<evidence type="ECO:0000313" key="1">
    <source>
        <dbReference type="EMBL" id="AFB83994.1"/>
    </source>
</evidence>
<dbReference type="KEGG" id="vg:14013403"/>
<accession>H6WXM8</accession>
<protein>
    <submittedName>
        <fullName evidence="1">Uncharacterized protein</fullName>
    </submittedName>
</protein>
<evidence type="ECO:0000313" key="2">
    <source>
        <dbReference type="Proteomes" id="UP000007520"/>
    </source>
</evidence>
<dbReference type="RefSeq" id="YP_007007960.1">
    <property type="nucleotide sequence ID" value="NC_019529.1"/>
</dbReference>